<keyword evidence="1" id="KW-1133">Transmembrane helix</keyword>
<reference evidence="3" key="2">
    <citation type="submission" date="2014-06" db="EMBL/GenBank/DDBJ databases">
        <title>The complete genome of Blastobotrys (Arxula) adeninivorans LS3 - a yeast of biotechnological interest.</title>
        <authorList>
            <person name="Kunze G."/>
            <person name="Gaillardin C."/>
            <person name="Czernicka M."/>
            <person name="Durrens P."/>
            <person name="Martin T."/>
            <person name="Boer E."/>
            <person name="Gabaldon T."/>
            <person name="Cruz J."/>
            <person name="Talla E."/>
            <person name="Marck C."/>
            <person name="Goffeau A."/>
            <person name="Barbe V."/>
            <person name="Baret P."/>
            <person name="Baronian K."/>
            <person name="Beier S."/>
            <person name="Bleykasten C."/>
            <person name="Bode R."/>
            <person name="Casaregola S."/>
            <person name="Despons L."/>
            <person name="Fairhead C."/>
            <person name="Giersberg M."/>
            <person name="Gierski P."/>
            <person name="Hahnel U."/>
            <person name="Hartmann A."/>
            <person name="Jankowska D."/>
            <person name="Jubin C."/>
            <person name="Jung P."/>
            <person name="Lafontaine I."/>
            <person name="Leh-Louis V."/>
            <person name="Lemaire M."/>
            <person name="Marcet-Houben M."/>
            <person name="Mascher M."/>
            <person name="Morel G."/>
            <person name="Richard G.-F."/>
            <person name="Riechen J."/>
            <person name="Sacerdot C."/>
            <person name="Sarkar A."/>
            <person name="Savel G."/>
            <person name="Schacherer J."/>
            <person name="Sherman D."/>
            <person name="Straub M.-L."/>
            <person name="Stein N."/>
            <person name="Thierry A."/>
            <person name="Trautwein-Schult A."/>
            <person name="Westhof E."/>
            <person name="Worch S."/>
            <person name="Dujon B."/>
            <person name="Souciet J.-L."/>
            <person name="Wincker P."/>
            <person name="Scholz U."/>
            <person name="Neuveglise N."/>
        </authorList>
    </citation>
    <scope>NUCLEOTIDE SEQUENCE</scope>
    <source>
        <strain evidence="3">LS3</strain>
    </source>
</reference>
<evidence type="ECO:0000313" key="3">
    <source>
        <dbReference type="EMBL" id="CDP37570.1"/>
    </source>
</evidence>
<dbReference type="EMBL" id="HG937694">
    <property type="protein sequence ID" value="CDP37570.1"/>
    <property type="molecule type" value="Genomic_DNA"/>
</dbReference>
<accession>A0A060T8X2</accession>
<gene>
    <name evidence="3" type="ORF">GNLVRS02_ARAD1D14476g</name>
</gene>
<feature type="compositionally biased region" description="Basic and acidic residues" evidence="2">
    <location>
        <begin position="155"/>
        <end position="169"/>
    </location>
</feature>
<keyword evidence="1" id="KW-0472">Membrane</keyword>
<protein>
    <recommendedName>
        <fullName evidence="1">Protein YOP1</fullName>
    </recommendedName>
</protein>
<proteinExistence type="inferred from homology"/>
<feature type="region of interest" description="Disordered" evidence="2">
    <location>
        <begin position="145"/>
        <end position="176"/>
    </location>
</feature>
<dbReference type="PANTHER" id="PTHR12300">
    <property type="entry name" value="HVA22-LIKE PROTEINS"/>
    <property type="match status" value="1"/>
</dbReference>
<dbReference type="InterPro" id="IPR004345">
    <property type="entry name" value="TB2_DP1_HVA22"/>
</dbReference>
<comment type="caution">
    <text evidence="1">Lacks conserved residue(s) required for the propagation of feature annotation.</text>
</comment>
<name>A0A060T8X2_BLAAD</name>
<feature type="transmembrane region" description="Helical" evidence="1">
    <location>
        <begin position="37"/>
        <end position="64"/>
    </location>
</feature>
<dbReference type="GO" id="GO:0016020">
    <property type="term" value="C:membrane"/>
    <property type="evidence" value="ECO:0007669"/>
    <property type="project" value="UniProtKB-SubCell"/>
</dbReference>
<evidence type="ECO:0000256" key="1">
    <source>
        <dbReference type="RuleBase" id="RU362006"/>
    </source>
</evidence>
<evidence type="ECO:0000256" key="2">
    <source>
        <dbReference type="SAM" id="MobiDB-lite"/>
    </source>
</evidence>
<dbReference type="AlphaFoldDB" id="A0A060T8X2"/>
<feature type="region of interest" description="Disordered" evidence="2">
    <location>
        <begin position="264"/>
        <end position="291"/>
    </location>
</feature>
<dbReference type="Pfam" id="PF03134">
    <property type="entry name" value="TB2_DP1_HVA22"/>
    <property type="match status" value="1"/>
</dbReference>
<comment type="similarity">
    <text evidence="1">Belongs to the DP1 family.</text>
</comment>
<keyword evidence="1" id="KW-0812">Transmembrane</keyword>
<feature type="compositionally biased region" description="Polar residues" evidence="2">
    <location>
        <begin position="273"/>
        <end position="286"/>
    </location>
</feature>
<dbReference type="PANTHER" id="PTHR12300:SF177">
    <property type="entry name" value="PROTEIN YOP1"/>
    <property type="match status" value="1"/>
</dbReference>
<sequence length="313" mass="34746">MFDLVLRALSSLASFAFPVFASYKALEHDDVTLIRPWLAYWVVIAIQMTFESYFGFFISAIPFYHLLRLLFMLWLVLPQFQGASQVYATHIAPFLRQHERDIDRAIGKAHDNAKSLGVEYLSRLSQLVRQYVGKVLFGVDNQGAADVTQSSEQSTRPEQEPEHDNEPDRGTSTAVSSSYADRLLSRFRVPAPLSNGLSNGPGAVGSGVASFGSVLSAASATIMQSLQRDKGSKSDRLEYINDQRTKLMELLSSLDEQSKAIEREADDTHLSAKESSGSLGSKSPTPSELDFDVVKAEDGEEQLVEPKKKGWFW</sequence>
<organism evidence="3">
    <name type="scientific">Blastobotrys adeninivorans</name>
    <name type="common">Yeast</name>
    <name type="synonym">Arxula adeninivorans</name>
    <dbReference type="NCBI Taxonomy" id="409370"/>
    <lineage>
        <taxon>Eukaryota</taxon>
        <taxon>Fungi</taxon>
        <taxon>Dikarya</taxon>
        <taxon>Ascomycota</taxon>
        <taxon>Saccharomycotina</taxon>
        <taxon>Dipodascomycetes</taxon>
        <taxon>Dipodascales</taxon>
        <taxon>Trichomonascaceae</taxon>
        <taxon>Blastobotrys</taxon>
    </lineage>
</organism>
<dbReference type="PhylomeDB" id="A0A060T8X2"/>
<reference evidence="3" key="1">
    <citation type="submission" date="2014-02" db="EMBL/GenBank/DDBJ databases">
        <authorList>
            <person name="Genoscope - CEA"/>
        </authorList>
    </citation>
    <scope>NUCLEOTIDE SEQUENCE</scope>
    <source>
        <strain evidence="3">LS3</strain>
    </source>
</reference>
<comment type="subcellular location">
    <subcellularLocation>
        <location evidence="1">Membrane</location>
        <topology evidence="1">Multi-pass membrane protein</topology>
    </subcellularLocation>
</comment>